<dbReference type="Proteomes" id="UP000619295">
    <property type="component" value="Unassembled WGS sequence"/>
</dbReference>
<evidence type="ECO:0000256" key="2">
    <source>
        <dbReference type="ARBA" id="ARBA00022448"/>
    </source>
</evidence>
<feature type="chain" id="PRO_5038024033" evidence="5">
    <location>
        <begin position="22"/>
        <end position="267"/>
    </location>
</feature>
<dbReference type="GO" id="GO:0016020">
    <property type="term" value="C:membrane"/>
    <property type="evidence" value="ECO:0007669"/>
    <property type="project" value="InterPro"/>
</dbReference>
<dbReference type="GO" id="GO:0015276">
    <property type="term" value="F:ligand-gated monoatomic ion channel activity"/>
    <property type="evidence" value="ECO:0007669"/>
    <property type="project" value="InterPro"/>
</dbReference>
<name>A0A927E8W5_9HYPH</name>
<dbReference type="GO" id="GO:0005576">
    <property type="term" value="C:extracellular region"/>
    <property type="evidence" value="ECO:0007669"/>
    <property type="project" value="TreeGrafter"/>
</dbReference>
<dbReference type="SMART" id="SM00062">
    <property type="entry name" value="PBPb"/>
    <property type="match status" value="1"/>
</dbReference>
<sequence>MKSLCGIAAVGLFGMATLASAQAQNAPGILQSILQRGTIRIAVLGSLPPYSRVMPNGEPEGYDIDIAKRLAEALKVKPEFIISDIPARVTALQTRKADVTIADFTRNVERSTSIAFTNPYLVTTMRLLLPANSPYKTIAEANEAGIRVAISRGGTAERAVPANMPKAQIIRFNTQADELNAVLTGQADAMAEDNFYNGNAIKENPGKLREAEGDLARAEIAIGLPAGDADWLRVLNLFVDQFNASGDNKKLFQKWFGFEQPPIQAKY</sequence>
<feature type="domain" description="Ionotropic glutamate receptor C-terminal" evidence="7">
    <location>
        <begin position="38"/>
        <end position="258"/>
    </location>
</feature>
<gene>
    <name evidence="8" type="ORF">IED13_14370</name>
</gene>
<dbReference type="SMART" id="SM00079">
    <property type="entry name" value="PBPe"/>
    <property type="match status" value="1"/>
</dbReference>
<comment type="similarity">
    <text evidence="1 4">Belongs to the bacterial solute-binding protein 3 family.</text>
</comment>
<evidence type="ECO:0000256" key="4">
    <source>
        <dbReference type="RuleBase" id="RU003744"/>
    </source>
</evidence>
<dbReference type="PANTHER" id="PTHR30085">
    <property type="entry name" value="AMINO ACID ABC TRANSPORTER PERMEASE"/>
    <property type="match status" value="1"/>
</dbReference>
<dbReference type="PANTHER" id="PTHR30085:SF6">
    <property type="entry name" value="ABC TRANSPORTER GLUTAMINE-BINDING PROTEIN GLNH"/>
    <property type="match status" value="1"/>
</dbReference>
<dbReference type="Pfam" id="PF00497">
    <property type="entry name" value="SBP_bac_3"/>
    <property type="match status" value="1"/>
</dbReference>
<keyword evidence="9" id="KW-1185">Reference proteome</keyword>
<protein>
    <submittedName>
        <fullName evidence="8">Transporter substrate-binding domain-containing protein</fullName>
    </submittedName>
</protein>
<dbReference type="InterPro" id="IPR001638">
    <property type="entry name" value="Solute-binding_3/MltF_N"/>
</dbReference>
<keyword evidence="3 5" id="KW-0732">Signal</keyword>
<organism evidence="8 9">
    <name type="scientific">Bosea spartocytisi</name>
    <dbReference type="NCBI Taxonomy" id="2773451"/>
    <lineage>
        <taxon>Bacteria</taxon>
        <taxon>Pseudomonadati</taxon>
        <taxon>Pseudomonadota</taxon>
        <taxon>Alphaproteobacteria</taxon>
        <taxon>Hyphomicrobiales</taxon>
        <taxon>Boseaceae</taxon>
        <taxon>Bosea</taxon>
    </lineage>
</organism>
<dbReference type="PROSITE" id="PS01039">
    <property type="entry name" value="SBP_BACTERIAL_3"/>
    <property type="match status" value="1"/>
</dbReference>
<evidence type="ECO:0000256" key="5">
    <source>
        <dbReference type="SAM" id="SignalP"/>
    </source>
</evidence>
<dbReference type="InterPro" id="IPR018313">
    <property type="entry name" value="SBP_3_CS"/>
</dbReference>
<evidence type="ECO:0000259" key="7">
    <source>
        <dbReference type="SMART" id="SM00079"/>
    </source>
</evidence>
<keyword evidence="2" id="KW-0813">Transport</keyword>
<dbReference type="AlphaFoldDB" id="A0A927E8W5"/>
<feature type="domain" description="Solute-binding protein family 3/N-terminal" evidence="6">
    <location>
        <begin position="38"/>
        <end position="259"/>
    </location>
</feature>
<feature type="signal peptide" evidence="5">
    <location>
        <begin position="1"/>
        <end position="21"/>
    </location>
</feature>
<reference evidence="8" key="1">
    <citation type="submission" date="2020-09" db="EMBL/GenBank/DDBJ databases">
        <title>Bosea spartocytisi sp. nov. a root nodule endophyte of Spartocytisus supranubius in the high mountain ecosystem fo the Teide National Park (Canary Islands, Spain).</title>
        <authorList>
            <person name="Pulido-Suarez L."/>
            <person name="Peix A."/>
            <person name="Igual J.M."/>
            <person name="Socas-Perez N."/>
            <person name="Velazquez E."/>
            <person name="Flores-Felix J.D."/>
            <person name="Leon-Barrios M."/>
        </authorList>
    </citation>
    <scope>NUCLEOTIDE SEQUENCE</scope>
    <source>
        <strain evidence="8">SSUT16</strain>
    </source>
</reference>
<dbReference type="EMBL" id="JACXWY010000008">
    <property type="protein sequence ID" value="MBD3846891.1"/>
    <property type="molecule type" value="Genomic_DNA"/>
</dbReference>
<dbReference type="InterPro" id="IPR051455">
    <property type="entry name" value="Bact_solute-bind_prot3"/>
</dbReference>
<evidence type="ECO:0000313" key="9">
    <source>
        <dbReference type="Proteomes" id="UP000619295"/>
    </source>
</evidence>
<accession>A0A927E8W5</accession>
<evidence type="ECO:0000313" key="8">
    <source>
        <dbReference type="EMBL" id="MBD3846891.1"/>
    </source>
</evidence>
<evidence type="ECO:0000256" key="1">
    <source>
        <dbReference type="ARBA" id="ARBA00010333"/>
    </source>
</evidence>
<dbReference type="GO" id="GO:0006865">
    <property type="term" value="P:amino acid transport"/>
    <property type="evidence" value="ECO:0007669"/>
    <property type="project" value="TreeGrafter"/>
</dbReference>
<evidence type="ECO:0000256" key="3">
    <source>
        <dbReference type="ARBA" id="ARBA00022729"/>
    </source>
</evidence>
<dbReference type="GO" id="GO:0030288">
    <property type="term" value="C:outer membrane-bounded periplasmic space"/>
    <property type="evidence" value="ECO:0007669"/>
    <property type="project" value="TreeGrafter"/>
</dbReference>
<dbReference type="InterPro" id="IPR001320">
    <property type="entry name" value="Iontro_rcpt_C"/>
</dbReference>
<proteinExistence type="inferred from homology"/>
<evidence type="ECO:0000259" key="6">
    <source>
        <dbReference type="SMART" id="SM00062"/>
    </source>
</evidence>
<dbReference type="SUPFAM" id="SSF53850">
    <property type="entry name" value="Periplasmic binding protein-like II"/>
    <property type="match status" value="1"/>
</dbReference>
<dbReference type="Gene3D" id="3.40.190.10">
    <property type="entry name" value="Periplasmic binding protein-like II"/>
    <property type="match status" value="2"/>
</dbReference>
<comment type="caution">
    <text evidence="8">The sequence shown here is derived from an EMBL/GenBank/DDBJ whole genome shotgun (WGS) entry which is preliminary data.</text>
</comment>